<feature type="chain" id="PRO_5015114937" description="Secreted protein" evidence="1">
    <location>
        <begin position="32"/>
        <end position="66"/>
    </location>
</feature>
<keyword evidence="1" id="KW-0732">Signal</keyword>
<protein>
    <recommendedName>
        <fullName evidence="4">Secreted protein</fullName>
    </recommendedName>
</protein>
<organism evidence="2 3">
    <name type="scientific">Rosa chinensis</name>
    <name type="common">China rose</name>
    <dbReference type="NCBI Taxonomy" id="74649"/>
    <lineage>
        <taxon>Eukaryota</taxon>
        <taxon>Viridiplantae</taxon>
        <taxon>Streptophyta</taxon>
        <taxon>Embryophyta</taxon>
        <taxon>Tracheophyta</taxon>
        <taxon>Spermatophyta</taxon>
        <taxon>Magnoliopsida</taxon>
        <taxon>eudicotyledons</taxon>
        <taxon>Gunneridae</taxon>
        <taxon>Pentapetalae</taxon>
        <taxon>rosids</taxon>
        <taxon>fabids</taxon>
        <taxon>Rosales</taxon>
        <taxon>Rosaceae</taxon>
        <taxon>Rosoideae</taxon>
        <taxon>Rosoideae incertae sedis</taxon>
        <taxon>Rosa</taxon>
    </lineage>
</organism>
<name>A0A2P6R1E8_ROSCH</name>
<evidence type="ECO:0000313" key="3">
    <source>
        <dbReference type="Proteomes" id="UP000238479"/>
    </source>
</evidence>
<evidence type="ECO:0000313" key="2">
    <source>
        <dbReference type="EMBL" id="PRQ40262.1"/>
    </source>
</evidence>
<keyword evidence="3" id="KW-1185">Reference proteome</keyword>
<comment type="caution">
    <text evidence="2">The sequence shown here is derived from an EMBL/GenBank/DDBJ whole genome shotgun (WGS) entry which is preliminary data.</text>
</comment>
<sequence>MPPMPHDFLWFLPFLLLLLLLLFSNSASTLASGMLGRFFDLFIISKCSACYFYYEISFVQTSNSCL</sequence>
<proteinExistence type="predicted"/>
<accession>A0A2P6R1E8</accession>
<reference evidence="2 3" key="1">
    <citation type="journal article" date="2018" name="Nat. Genet.">
        <title>The Rosa genome provides new insights in the design of modern roses.</title>
        <authorList>
            <person name="Bendahmane M."/>
        </authorList>
    </citation>
    <scope>NUCLEOTIDE SEQUENCE [LARGE SCALE GENOMIC DNA]</scope>
    <source>
        <strain evidence="3">cv. Old Blush</strain>
    </source>
</reference>
<evidence type="ECO:0000256" key="1">
    <source>
        <dbReference type="SAM" id="SignalP"/>
    </source>
</evidence>
<dbReference type="EMBL" id="PDCK01000042">
    <property type="protein sequence ID" value="PRQ40262.1"/>
    <property type="molecule type" value="Genomic_DNA"/>
</dbReference>
<dbReference type="Gramene" id="PRQ40262">
    <property type="protein sequence ID" value="PRQ40262"/>
    <property type="gene ID" value="RchiOBHm_Chr4g0434151"/>
</dbReference>
<evidence type="ECO:0008006" key="4">
    <source>
        <dbReference type="Google" id="ProtNLM"/>
    </source>
</evidence>
<feature type="signal peptide" evidence="1">
    <location>
        <begin position="1"/>
        <end position="31"/>
    </location>
</feature>
<dbReference type="AlphaFoldDB" id="A0A2P6R1E8"/>
<gene>
    <name evidence="2" type="ORF">RchiOBHm_Chr4g0434151</name>
</gene>
<dbReference type="Proteomes" id="UP000238479">
    <property type="component" value="Chromosome 4"/>
</dbReference>